<accession>A0ABW3R688</accession>
<evidence type="ECO:0000313" key="2">
    <source>
        <dbReference type="Proteomes" id="UP001597168"/>
    </source>
</evidence>
<comment type="caution">
    <text evidence="1">The sequence shown here is derived from an EMBL/GenBank/DDBJ whole genome shotgun (WGS) entry which is preliminary data.</text>
</comment>
<proteinExistence type="predicted"/>
<evidence type="ECO:0000313" key="1">
    <source>
        <dbReference type="EMBL" id="MFD1152486.1"/>
    </source>
</evidence>
<organism evidence="1 2">
    <name type="scientific">Saccharothrix hoggarensis</name>
    <dbReference type="NCBI Taxonomy" id="913853"/>
    <lineage>
        <taxon>Bacteria</taxon>
        <taxon>Bacillati</taxon>
        <taxon>Actinomycetota</taxon>
        <taxon>Actinomycetes</taxon>
        <taxon>Pseudonocardiales</taxon>
        <taxon>Pseudonocardiaceae</taxon>
        <taxon>Saccharothrix</taxon>
    </lineage>
</organism>
<reference evidence="2" key="1">
    <citation type="journal article" date="2019" name="Int. J. Syst. Evol. Microbiol.">
        <title>The Global Catalogue of Microorganisms (GCM) 10K type strain sequencing project: providing services to taxonomists for standard genome sequencing and annotation.</title>
        <authorList>
            <consortium name="The Broad Institute Genomics Platform"/>
            <consortium name="The Broad Institute Genome Sequencing Center for Infectious Disease"/>
            <person name="Wu L."/>
            <person name="Ma J."/>
        </authorList>
    </citation>
    <scope>NUCLEOTIDE SEQUENCE [LARGE SCALE GENOMIC DNA]</scope>
    <source>
        <strain evidence="2">CCUG 60214</strain>
    </source>
</reference>
<gene>
    <name evidence="1" type="ORF">ACFQ3T_35565</name>
</gene>
<dbReference type="EMBL" id="JBHTLK010000406">
    <property type="protein sequence ID" value="MFD1152486.1"/>
    <property type="molecule type" value="Genomic_DNA"/>
</dbReference>
<name>A0ABW3R688_9PSEU</name>
<keyword evidence="2" id="KW-1185">Reference proteome</keyword>
<dbReference type="Proteomes" id="UP001597168">
    <property type="component" value="Unassembled WGS sequence"/>
</dbReference>
<protein>
    <recommendedName>
        <fullName evidence="3">Zinc finger protein</fullName>
    </recommendedName>
</protein>
<evidence type="ECO:0008006" key="3">
    <source>
        <dbReference type="Google" id="ProtNLM"/>
    </source>
</evidence>
<dbReference type="RefSeq" id="WP_380730372.1">
    <property type="nucleotide sequence ID" value="NZ_JBHTLK010000406.1"/>
</dbReference>
<sequence length="57" mass="6263">MDNVMHIAGDLAVIAHTWGLTSRPKALCGVRITGAPENAPLCQTCRKRAGWTHDKRH</sequence>